<evidence type="ECO:0000313" key="2">
    <source>
        <dbReference type="EMBL" id="MDI4650304.1"/>
    </source>
</evidence>
<keyword evidence="1" id="KW-1133">Transmembrane helix</keyword>
<dbReference type="EMBL" id="JAGRPV010000002">
    <property type="protein sequence ID" value="MDI4650304.1"/>
    <property type="molecule type" value="Genomic_DNA"/>
</dbReference>
<feature type="transmembrane region" description="Helical" evidence="1">
    <location>
        <begin position="28"/>
        <end position="46"/>
    </location>
</feature>
<feature type="transmembrane region" description="Helical" evidence="1">
    <location>
        <begin position="179"/>
        <end position="212"/>
    </location>
</feature>
<protein>
    <submittedName>
        <fullName evidence="2">Glucosyltransferase domain-containing protein</fullName>
    </submittedName>
</protein>
<dbReference type="RefSeq" id="WP_282913156.1">
    <property type="nucleotide sequence ID" value="NZ_JAGRPV010000002.1"/>
</dbReference>
<evidence type="ECO:0000313" key="3">
    <source>
        <dbReference type="Proteomes" id="UP001161691"/>
    </source>
</evidence>
<feature type="transmembrane region" description="Helical" evidence="1">
    <location>
        <begin position="96"/>
        <end position="117"/>
    </location>
</feature>
<sequence>MIKDGMEDLKDLKELFYSFLTYLKYNKITLVLIFFFSVLAYGIPLSQYTLSVDEEMAMFRDPHSSVIVWASQGRFGISFIKFFLNFENSNPLTSTYLAIFLLGFSSLLWAFVFKLYYSEIETKQDRKGIIVSLLFLTFPAYAQNIGFSMMSFELGIGWSVTALATLFLTQWVILKKNAVYLYLSIICTVFATAIYQAFLPAIICGAMAVTLLYLIRMYNNQVNAESKTLTALILKYAIVFSSSLLTYKLIDKIISVFIPPSDYISGFFNWNRQSPLVIIKHLVHHYLLYFSGKVIYGSLILIPTFMISILIVVVLIWRTVKYKATRRTSLALLIAFFGCVSTLFLMPVMLGIAQLIRMDLVSALFVAIIWILFYILLSKRGWVKPILLLVALYFAFYQSISISKLFYSDYLRYQDDVKLAVQIGDQIEETTGSYETDLPVAFIGQHKQAESMNIIKQEVLGFSLFEWDQGNPYRMNRFMGSLGYNYLLPSSEQTEIALKLSKDMPMWPQKGSVALKNNVIIVHLSEDQSVGKIQYFRNENNTVESNQVVYTMNWNSENSMSSFDVKSEEQNGKLSILSGDIDPQISFQLDRAYLSSEFKYVEFEITAQEKGDLQLFLAESKGQYTEENSTLISLNKGYNKIYCKLPLTFDNLSAIRFDPPAKSTVEFSSLQLVN</sequence>
<dbReference type="InterPro" id="IPR025686">
    <property type="entry name" value="Glucos_trans_II"/>
</dbReference>
<feature type="transmembrane region" description="Helical" evidence="1">
    <location>
        <begin position="329"/>
        <end position="354"/>
    </location>
</feature>
<comment type="caution">
    <text evidence="2">The sequence shown here is derived from an EMBL/GenBank/DDBJ whole genome shotgun (WGS) entry which is preliminary data.</text>
</comment>
<dbReference type="Pfam" id="PF14264">
    <property type="entry name" value="Glucos_trans_II"/>
    <property type="match status" value="1"/>
</dbReference>
<feature type="transmembrane region" description="Helical" evidence="1">
    <location>
        <begin position="360"/>
        <end position="377"/>
    </location>
</feature>
<name>A0ABT6TWG7_9BACL</name>
<accession>A0ABT6TWG7</accession>
<feature type="transmembrane region" description="Helical" evidence="1">
    <location>
        <begin position="386"/>
        <end position="407"/>
    </location>
</feature>
<gene>
    <name evidence="2" type="ORF">KB449_35570</name>
</gene>
<feature type="transmembrane region" description="Helical" evidence="1">
    <location>
        <begin position="66"/>
        <end position="84"/>
    </location>
</feature>
<keyword evidence="3" id="KW-1185">Reference proteome</keyword>
<feature type="transmembrane region" description="Helical" evidence="1">
    <location>
        <begin position="233"/>
        <end position="250"/>
    </location>
</feature>
<proteinExistence type="predicted"/>
<feature type="transmembrane region" description="Helical" evidence="1">
    <location>
        <begin position="154"/>
        <end position="173"/>
    </location>
</feature>
<dbReference type="Proteomes" id="UP001161691">
    <property type="component" value="Unassembled WGS sequence"/>
</dbReference>
<reference evidence="2" key="1">
    <citation type="submission" date="2023-04" db="EMBL/GenBank/DDBJ databases">
        <title>Comparative genomic analysis of Cohnella hashimotonis sp. nov., isolated from the International Space Station.</title>
        <authorList>
            <person name="Venkateswaran K."/>
            <person name="Simpson A."/>
        </authorList>
    </citation>
    <scope>NUCLEOTIDE SEQUENCE</scope>
    <source>
        <strain evidence="2">F6_2S_P_1</strain>
    </source>
</reference>
<keyword evidence="1" id="KW-0472">Membrane</keyword>
<evidence type="ECO:0000256" key="1">
    <source>
        <dbReference type="SAM" id="Phobius"/>
    </source>
</evidence>
<feature type="transmembrane region" description="Helical" evidence="1">
    <location>
        <begin position="294"/>
        <end position="317"/>
    </location>
</feature>
<keyword evidence="1" id="KW-0812">Transmembrane</keyword>
<organism evidence="2 3">
    <name type="scientific">Cohnella hashimotonis</name>
    <dbReference type="NCBI Taxonomy" id="2826895"/>
    <lineage>
        <taxon>Bacteria</taxon>
        <taxon>Bacillati</taxon>
        <taxon>Bacillota</taxon>
        <taxon>Bacilli</taxon>
        <taxon>Bacillales</taxon>
        <taxon>Paenibacillaceae</taxon>
        <taxon>Cohnella</taxon>
    </lineage>
</organism>
<feature type="transmembrane region" description="Helical" evidence="1">
    <location>
        <begin position="129"/>
        <end position="147"/>
    </location>
</feature>